<evidence type="ECO:0000313" key="2">
    <source>
        <dbReference type="Proteomes" id="UP000805193"/>
    </source>
</evidence>
<sequence>LQSSTTSLEAPKILEGNKVAVLYCCLPCLKSVLPVEYYEHFELSVSAQYLRTKKDVENKDTDVSTGRVTEFITESLY</sequence>
<dbReference type="Proteomes" id="UP000805193">
    <property type="component" value="Unassembled WGS sequence"/>
</dbReference>
<dbReference type="EMBL" id="JABSTQ010005769">
    <property type="protein sequence ID" value="KAG0438575.1"/>
    <property type="molecule type" value="Genomic_DNA"/>
</dbReference>
<feature type="non-terminal residue" evidence="1">
    <location>
        <position position="1"/>
    </location>
</feature>
<reference evidence="1 2" key="1">
    <citation type="journal article" date="2020" name="Cell">
        <title>Large-Scale Comparative Analyses of Tick Genomes Elucidate Their Genetic Diversity and Vector Capacities.</title>
        <authorList>
            <consortium name="Tick Genome and Microbiome Consortium (TIGMIC)"/>
            <person name="Jia N."/>
            <person name="Wang J."/>
            <person name="Shi W."/>
            <person name="Du L."/>
            <person name="Sun Y."/>
            <person name="Zhan W."/>
            <person name="Jiang J.F."/>
            <person name="Wang Q."/>
            <person name="Zhang B."/>
            <person name="Ji P."/>
            <person name="Bell-Sakyi L."/>
            <person name="Cui X.M."/>
            <person name="Yuan T.T."/>
            <person name="Jiang B.G."/>
            <person name="Yang W.F."/>
            <person name="Lam T.T."/>
            <person name="Chang Q.C."/>
            <person name="Ding S.J."/>
            <person name="Wang X.J."/>
            <person name="Zhu J.G."/>
            <person name="Ruan X.D."/>
            <person name="Zhao L."/>
            <person name="Wei J.T."/>
            <person name="Ye R.Z."/>
            <person name="Que T.C."/>
            <person name="Du C.H."/>
            <person name="Zhou Y.H."/>
            <person name="Cheng J.X."/>
            <person name="Dai P.F."/>
            <person name="Guo W.B."/>
            <person name="Han X.H."/>
            <person name="Huang E.J."/>
            <person name="Li L.F."/>
            <person name="Wei W."/>
            <person name="Gao Y.C."/>
            <person name="Liu J.Z."/>
            <person name="Shao H.Z."/>
            <person name="Wang X."/>
            <person name="Wang C.C."/>
            <person name="Yang T.C."/>
            <person name="Huo Q.B."/>
            <person name="Li W."/>
            <person name="Chen H.Y."/>
            <person name="Chen S.E."/>
            <person name="Zhou L.G."/>
            <person name="Ni X.B."/>
            <person name="Tian J.H."/>
            <person name="Sheng Y."/>
            <person name="Liu T."/>
            <person name="Pan Y.S."/>
            <person name="Xia L.Y."/>
            <person name="Li J."/>
            <person name="Zhao F."/>
            <person name="Cao W.C."/>
        </authorList>
    </citation>
    <scope>NUCLEOTIDE SEQUENCE [LARGE SCALE GENOMIC DNA]</scope>
    <source>
        <strain evidence="1">Iper-2018</strain>
    </source>
</reference>
<feature type="non-terminal residue" evidence="1">
    <location>
        <position position="77"/>
    </location>
</feature>
<gene>
    <name evidence="1" type="ORF">HPB47_016955</name>
</gene>
<comment type="caution">
    <text evidence="1">The sequence shown here is derived from an EMBL/GenBank/DDBJ whole genome shotgun (WGS) entry which is preliminary data.</text>
</comment>
<organism evidence="1 2">
    <name type="scientific">Ixodes persulcatus</name>
    <name type="common">Taiga tick</name>
    <dbReference type="NCBI Taxonomy" id="34615"/>
    <lineage>
        <taxon>Eukaryota</taxon>
        <taxon>Metazoa</taxon>
        <taxon>Ecdysozoa</taxon>
        <taxon>Arthropoda</taxon>
        <taxon>Chelicerata</taxon>
        <taxon>Arachnida</taxon>
        <taxon>Acari</taxon>
        <taxon>Parasitiformes</taxon>
        <taxon>Ixodida</taxon>
        <taxon>Ixodoidea</taxon>
        <taxon>Ixodidae</taxon>
        <taxon>Ixodinae</taxon>
        <taxon>Ixodes</taxon>
    </lineage>
</organism>
<name>A0AC60QPS7_IXOPE</name>
<accession>A0AC60QPS7</accession>
<evidence type="ECO:0000313" key="1">
    <source>
        <dbReference type="EMBL" id="KAG0438575.1"/>
    </source>
</evidence>
<protein>
    <submittedName>
        <fullName evidence="1">Uncharacterized protein</fullName>
    </submittedName>
</protein>
<proteinExistence type="predicted"/>
<keyword evidence="2" id="KW-1185">Reference proteome</keyword>